<dbReference type="EC" id="2.7.1.150" evidence="1"/>
<evidence type="ECO:0000259" key="10">
    <source>
        <dbReference type="PROSITE" id="PS51455"/>
    </source>
</evidence>
<name>A0A0X3NLL4_SCHSO</name>
<keyword evidence="6" id="KW-0067">ATP-binding</keyword>
<dbReference type="Pfam" id="PF01363">
    <property type="entry name" value="FYVE"/>
    <property type="match status" value="1"/>
</dbReference>
<dbReference type="InterPro" id="IPR017455">
    <property type="entry name" value="Znf_FYVE-rel"/>
</dbReference>
<evidence type="ECO:0000256" key="5">
    <source>
        <dbReference type="PROSITE-ProRule" id="PRU00091"/>
    </source>
</evidence>
<proteinExistence type="predicted"/>
<keyword evidence="6" id="KW-0418">Kinase</keyword>
<dbReference type="SUPFAM" id="SSF52029">
    <property type="entry name" value="GroEL apical domain-like"/>
    <property type="match status" value="1"/>
</dbReference>
<dbReference type="GO" id="GO:0010008">
    <property type="term" value="C:endosome membrane"/>
    <property type="evidence" value="ECO:0007669"/>
    <property type="project" value="TreeGrafter"/>
</dbReference>
<dbReference type="InterPro" id="IPR000591">
    <property type="entry name" value="DEP_dom"/>
</dbReference>
<feature type="compositionally biased region" description="Polar residues" evidence="7">
    <location>
        <begin position="2313"/>
        <end position="2328"/>
    </location>
</feature>
<keyword evidence="6" id="KW-0547">Nucleotide-binding</keyword>
<dbReference type="Gene3D" id="1.10.10.10">
    <property type="entry name" value="Winged helix-like DNA-binding domain superfamily/Winged helix DNA-binding domain"/>
    <property type="match status" value="1"/>
</dbReference>
<feature type="region of interest" description="Disordered" evidence="7">
    <location>
        <begin position="1"/>
        <end position="21"/>
    </location>
</feature>
<dbReference type="InterPro" id="IPR002498">
    <property type="entry name" value="PInositol-4-P-4/5-kinase_core"/>
</dbReference>
<feature type="region of interest" description="Disordered" evidence="7">
    <location>
        <begin position="326"/>
        <end position="345"/>
    </location>
</feature>
<dbReference type="InterPro" id="IPR000306">
    <property type="entry name" value="Znf_FYVE"/>
</dbReference>
<evidence type="ECO:0000256" key="3">
    <source>
        <dbReference type="ARBA" id="ARBA00022771"/>
    </source>
</evidence>
<dbReference type="GO" id="GO:0005524">
    <property type="term" value="F:ATP binding"/>
    <property type="evidence" value="ECO:0007669"/>
    <property type="project" value="UniProtKB-UniRule"/>
</dbReference>
<feature type="non-terminal residue" evidence="11">
    <location>
        <position position="1"/>
    </location>
</feature>
<feature type="compositionally biased region" description="Basic and acidic residues" evidence="7">
    <location>
        <begin position="1756"/>
        <end position="1766"/>
    </location>
</feature>
<dbReference type="PANTHER" id="PTHR45748">
    <property type="entry name" value="1-PHOSPHATIDYLINOSITOL 3-PHOSPHATE 5-KINASE-RELATED"/>
    <property type="match status" value="1"/>
</dbReference>
<feature type="region of interest" description="Disordered" evidence="7">
    <location>
        <begin position="2095"/>
        <end position="2119"/>
    </location>
</feature>
<keyword evidence="2" id="KW-0479">Metal-binding</keyword>
<dbReference type="SUPFAM" id="SSF57903">
    <property type="entry name" value="FYVE/PHD zinc finger"/>
    <property type="match status" value="1"/>
</dbReference>
<dbReference type="SMART" id="SM00064">
    <property type="entry name" value="FYVE"/>
    <property type="match status" value="1"/>
</dbReference>
<evidence type="ECO:0000256" key="6">
    <source>
        <dbReference type="PROSITE-ProRule" id="PRU00781"/>
    </source>
</evidence>
<evidence type="ECO:0000256" key="1">
    <source>
        <dbReference type="ARBA" id="ARBA00012009"/>
    </source>
</evidence>
<dbReference type="GO" id="GO:0000285">
    <property type="term" value="F:1-phosphatidylinositol-3-phosphate 5-kinase activity"/>
    <property type="evidence" value="ECO:0007669"/>
    <property type="project" value="UniProtKB-EC"/>
</dbReference>
<dbReference type="GO" id="GO:0046854">
    <property type="term" value="P:phosphatidylinositol phosphate biosynthetic process"/>
    <property type="evidence" value="ECO:0007669"/>
    <property type="project" value="TreeGrafter"/>
</dbReference>
<feature type="domain" description="DEP" evidence="9">
    <location>
        <begin position="375"/>
        <end position="453"/>
    </location>
</feature>
<dbReference type="InterPro" id="IPR036388">
    <property type="entry name" value="WH-like_DNA-bd_sf"/>
</dbReference>
<dbReference type="Gene3D" id="3.30.40.10">
    <property type="entry name" value="Zinc/RING finger domain, C3HC4 (zinc finger)"/>
    <property type="match status" value="1"/>
</dbReference>
<feature type="domain" description="FYVE-type" evidence="8">
    <location>
        <begin position="40"/>
        <end position="100"/>
    </location>
</feature>
<reference evidence="11" key="1">
    <citation type="submission" date="2016-01" db="EMBL/GenBank/DDBJ databases">
        <title>Reference transcriptome for the parasite Schistocephalus solidus: insights into the molecular evolution of parasitism.</title>
        <authorList>
            <person name="Hebert F.O."/>
            <person name="Grambauer S."/>
            <person name="Barber I."/>
            <person name="Landry C.R."/>
            <person name="Aubin-Horth N."/>
        </authorList>
    </citation>
    <scope>NUCLEOTIDE SEQUENCE</scope>
</reference>
<feature type="compositionally biased region" description="Basic and acidic residues" evidence="7">
    <location>
        <begin position="2037"/>
        <end position="2046"/>
    </location>
</feature>
<evidence type="ECO:0000256" key="4">
    <source>
        <dbReference type="ARBA" id="ARBA00022833"/>
    </source>
</evidence>
<evidence type="ECO:0000256" key="2">
    <source>
        <dbReference type="ARBA" id="ARBA00022723"/>
    </source>
</evidence>
<protein>
    <recommendedName>
        <fullName evidence="1">1-phosphatidylinositol-3-phosphate 5-kinase</fullName>
        <ecNumber evidence="1">2.7.1.150</ecNumber>
    </recommendedName>
</protein>
<dbReference type="PROSITE" id="PS50186">
    <property type="entry name" value="DEP"/>
    <property type="match status" value="1"/>
</dbReference>
<evidence type="ECO:0000259" key="8">
    <source>
        <dbReference type="PROSITE" id="PS50178"/>
    </source>
</evidence>
<dbReference type="PROSITE" id="PS51455">
    <property type="entry name" value="PIPK"/>
    <property type="match status" value="1"/>
</dbReference>
<feature type="region of interest" description="Disordered" evidence="7">
    <location>
        <begin position="2313"/>
        <end position="2332"/>
    </location>
</feature>
<dbReference type="InterPro" id="IPR027409">
    <property type="entry name" value="GroEL-like_apical_dom_sf"/>
</dbReference>
<feature type="region of interest" description="Disordered" evidence="7">
    <location>
        <begin position="1781"/>
        <end position="1800"/>
    </location>
</feature>
<dbReference type="PROSITE" id="PS50178">
    <property type="entry name" value="ZF_FYVE"/>
    <property type="match status" value="1"/>
</dbReference>
<dbReference type="Gene3D" id="3.50.7.10">
    <property type="entry name" value="GroEL"/>
    <property type="match status" value="1"/>
</dbReference>
<evidence type="ECO:0000313" key="11">
    <source>
        <dbReference type="EMBL" id="JAP40819.1"/>
    </source>
</evidence>
<dbReference type="InterPro" id="IPR002423">
    <property type="entry name" value="Cpn60/GroEL/TCP-1"/>
</dbReference>
<dbReference type="Pfam" id="PF01504">
    <property type="entry name" value="PIP5K"/>
    <property type="match status" value="1"/>
</dbReference>
<dbReference type="PANTHER" id="PTHR45748:SF7">
    <property type="entry name" value="1-PHOSPHATIDYLINOSITOL 3-PHOSPHATE 5-KINASE-RELATED"/>
    <property type="match status" value="1"/>
</dbReference>
<feature type="domain" description="PIPK" evidence="10">
    <location>
        <begin position="2081"/>
        <end position="2356"/>
    </location>
</feature>
<sequence length="2356" mass="258720">FTSSQSLGVPSASPPPLDGQASQTVISSDRFGQKNYWMPDGHCKTCFECNAKFGIFRRRHHCRFCGRIFCFQCSNHLVDGFSIGQPGMQRACVFCATNRALSSESRNFEIRNLSLSRDFSPEFNLDNPSRTCSPLQNTNTALTNFTGPRLFPVDPTKDPLLPHSSRSQPLSEKYQSAHQLNCNLPALTGGVEDCNRTIESCQPSASQWHLTRPLASASTTAANAIAMRTWHPVRSQQHSDITKEEGNKSTRLPCAPLQRPDSESLSGGFRRLHQKQLQPQQAAIHTNASISLQTFLTLWLKMCGCPSAVDLSTAAASNSVACVAERSSSSSSSPPPPPPPTSSSFLSRLPHFFRASESSRLTESTAVASKPEVGYTSGLTLLPLRTVRVGSARCAFGSDIVTWLLENSEGALSSREEAKALCQAYTRASFLVPRPPSAVGVFEDNSTLFEIRELDDDSPRSGTIVAHRLSSPELERLKSPSISGSLSPVRALSTPFEPAWLAGINLLREPSTSQPSKRRFSPDIKSTYPGKDRPTKSTILEETPLTAEFTSTLHTNEIVKVSPQSQGPQSAPSITVAAQENELQTLLSEHIMELIHQDVFDYQLPSEWVSTIYHLAFMLSSQFRLDLRPVVSSNLQNRKNAQPGTNAHLPLIEDPALFEFYQNKYTAMNILRYVQVKKVIQSADEPCEILGGVAFTGQAIHKFLPKELHQPRVLLIASSISYERNLFRMTSLESHSMQEEEYLINCVGKVLAFRPTLLFVEGFISNTALEMFIKAGICLFCNIKRHVLERISRATGAPIVASIDTLLSGSFDCGPQTTSPVGHCQWYKVITVSQPNGTLKPLTLLGTEQPTLPNDAVFRDNSRVRWFRFRSPDVDALPEQTGRSFCLPAYTVILRGKDLATLKIVKRCLKFALLASYNGQLELAFMRDTGILPSSTASSLRYQNSVQLPRDLDDSPSSVAFHMAKRVFTFSAFTLTHLPFLAGSSGRSAPLWDFYSYLVEWPAGRRLNDVLKQKALVVRAQLYALRKRPSVHTLPSAKPGANTVGKLPAFCLLKLEPNLSPSLRLLRCRGGGAASGPLPHDSDDAICADSAPASDLTLACLSKRDAHAFSAARASAFHNGAGGSNHRVLEVFKRNWSGVGQWISQNRAGTLPPPELTFQIAKPNPKSHYKRLRRSVRDARSYASLSLARTVFSANSFLWPEPCIPTWIISIDFYGPNDLPLGLFLERFCFRSQTCLNRECDTPMQQHIQRFTQTSGSVELVLRYLDSVLPAADLTNDTDHTPIYMWTACSACSTSSQARLMSVASWHLSFIKFIDLLLNSTDVLTHISTNRPTLDDQNSGSAGLRYSSEQTNSNYQPHECSARSLQHFFALGKNLATFSYSTVSIYEVVMPPVEILIFSPQPEPALAAAYARHIGATVKSPFTSSTLGDPSPQHTKADAFRTLELPAYLRQEAYVVLKKFYQVTTLVKSHLFTLRHETMSDDLLALVKTLENHLTWDCGKSEIEIRVEILAHLTDRSTSREIAQPVEIRKSSLEIPLDSAVSSLQATDKVTFSAPVEVPNENTVTASFSSSSSSASSSPITVLSSPISTTTASCMASLLLTGARQSPSPSVNTNDSCNSCLNTDSQPCCGENSVRHMDLDPTLRWKSRLDSLSLEEKVVLLLFLLNALKRWIFNFSQDWNTRLADYNSTVKHLEKSARESRKRQQTTALPAVQSSSSIAFSLSTSSNLTKKHQRQVVDVEPPQVTPSSTTVQVEHTAPEGSRHELTTTEGPPHASALAAAHTDPTTSVLTGNSSSGGGTSTAVSGVLRLLTSIRPGSDDLKVCPDPWPASEHPQVAMPTLVSPIALLAAAGPNYCVKGASGEFPAASDGSYNRLLCVPPAPSTQPSLTGSSSADETTSRVLSFSSAITSPSQSELPQTEEYQRGLPFLHAYHDSQSISLLVSELLKVPLLSSTPDVYVNDQEFTSIIAYALICETYTNQLLNLLKQAEPDRSVRVSHRQPGGDTMEVGGKQAVSPFSSPRLRNIFRRKADTIPPEDTDVHDTDRHSQPLPASRVTDQSQPRTNKKIGVPTTETPSVRIGIQNDLVSFQTDSSVTDSSLWESHSDGPSVTVTTASNAKAPAPEKLPPALAQNPHIEIQYSDANTNFFVRVYYAAEFFNLRKLLFPQGENAFIWSLMRCQSWEARGGKSGSDFMKTRDERFVVKEVSAVEMRTFHEIHQQYFDHLMSAGLENRLSVLARIVGLFHVGFKNSATGEARRLDVLVMENLFHNRPGITQIYDLKGSLRGRLITKLGSSLPQSLPVDIATSSNSCGTALTSDNHTVATPSSSTGRTKKEHTLHLDQWRSCDGVASFESSCFT</sequence>
<feature type="region of interest" description="Disordered" evidence="7">
    <location>
        <begin position="2029"/>
        <end position="2071"/>
    </location>
</feature>
<feature type="region of interest" description="Disordered" evidence="7">
    <location>
        <begin position="1332"/>
        <end position="1355"/>
    </location>
</feature>
<dbReference type="SUPFAM" id="SSF56104">
    <property type="entry name" value="SAICAR synthase-like"/>
    <property type="match status" value="1"/>
</dbReference>
<keyword evidence="4" id="KW-0862">Zinc</keyword>
<gene>
    <name evidence="11" type="ORF">TR121606</name>
</gene>
<dbReference type="GO" id="GO:0008270">
    <property type="term" value="F:zinc ion binding"/>
    <property type="evidence" value="ECO:0007669"/>
    <property type="project" value="UniProtKB-KW"/>
</dbReference>
<feature type="region of interest" description="Disordered" evidence="7">
    <location>
        <begin position="1730"/>
        <end position="1776"/>
    </location>
</feature>
<organism evidence="11">
    <name type="scientific">Schistocephalus solidus</name>
    <name type="common">Tapeworm</name>
    <dbReference type="NCBI Taxonomy" id="70667"/>
    <lineage>
        <taxon>Eukaryota</taxon>
        <taxon>Metazoa</taxon>
        <taxon>Spiralia</taxon>
        <taxon>Lophotrochozoa</taxon>
        <taxon>Platyhelminthes</taxon>
        <taxon>Cestoda</taxon>
        <taxon>Eucestoda</taxon>
        <taxon>Diphyllobothriidea</taxon>
        <taxon>Diphyllobothriidae</taxon>
        <taxon>Schistocephalus</taxon>
    </lineage>
</organism>
<dbReference type="InterPro" id="IPR027484">
    <property type="entry name" value="PInositol-4-P-5-kinase_N"/>
</dbReference>
<dbReference type="SMART" id="SM00330">
    <property type="entry name" value="PIPKc"/>
    <property type="match status" value="1"/>
</dbReference>
<dbReference type="InterPro" id="IPR013083">
    <property type="entry name" value="Znf_RING/FYVE/PHD"/>
</dbReference>
<dbReference type="Gene3D" id="3.30.800.10">
    <property type="entry name" value="Phosphatidylinositol Phosphate Kinase II Beta"/>
    <property type="match status" value="1"/>
</dbReference>
<feature type="region of interest" description="Disordered" evidence="7">
    <location>
        <begin position="511"/>
        <end position="536"/>
    </location>
</feature>
<feature type="region of interest" description="Disordered" evidence="7">
    <location>
        <begin position="1992"/>
        <end position="2013"/>
    </location>
</feature>
<dbReference type="InterPro" id="IPR011011">
    <property type="entry name" value="Znf_FYVE_PHD"/>
</dbReference>
<keyword evidence="3 5" id="KW-0863">Zinc-finger</keyword>
<dbReference type="EMBL" id="GEEE01022406">
    <property type="protein sequence ID" value="JAP40819.1"/>
    <property type="molecule type" value="Transcribed_RNA"/>
</dbReference>
<accession>A0A0X3NLL4</accession>
<evidence type="ECO:0000259" key="9">
    <source>
        <dbReference type="PROSITE" id="PS50186"/>
    </source>
</evidence>
<feature type="compositionally biased region" description="Polar residues" evidence="7">
    <location>
        <begin position="2095"/>
        <end position="2115"/>
    </location>
</feature>
<evidence type="ECO:0000256" key="7">
    <source>
        <dbReference type="SAM" id="MobiDB-lite"/>
    </source>
</evidence>
<feature type="region of interest" description="Disordered" evidence="7">
    <location>
        <begin position="233"/>
        <end position="266"/>
    </location>
</feature>
<keyword evidence="6" id="KW-0808">Transferase</keyword>
<dbReference type="GO" id="GO:0035556">
    <property type="term" value="P:intracellular signal transduction"/>
    <property type="evidence" value="ECO:0007669"/>
    <property type="project" value="InterPro"/>
</dbReference>
<dbReference type="Pfam" id="PF00118">
    <property type="entry name" value="Cpn60_TCP1"/>
    <property type="match status" value="1"/>
</dbReference>